<gene>
    <name evidence="2" type="ORF">UFOPK1722_00201</name>
</gene>
<dbReference type="InterPro" id="IPR051044">
    <property type="entry name" value="MAG_DAG_Lipase"/>
</dbReference>
<dbReference type="InterPro" id="IPR022742">
    <property type="entry name" value="Hydrolase_4"/>
</dbReference>
<dbReference type="InterPro" id="IPR029058">
    <property type="entry name" value="AB_hydrolase_fold"/>
</dbReference>
<feature type="domain" description="Serine aminopeptidase S33" evidence="1">
    <location>
        <begin position="29"/>
        <end position="235"/>
    </location>
</feature>
<proteinExistence type="predicted"/>
<name>A0A6J6DX23_9ZZZZ</name>
<dbReference type="AlphaFoldDB" id="A0A6J6DX23"/>
<accession>A0A6J6DX23</accession>
<sequence length="257" mass="27197">MSAHIDRAPVLAGAEAWSHHGTRTVGALCVHGFTGNPSSMRGVAEAFAAAGYHVELPRLPGHGTAVSDMIPTRWSDWSSAVAEAYAALSARVDKVVVAGLSMGGSLTLSTALEHPEVSGIVCINPACQPQAAEMIEMVKGMLAEGTETFPGIGSDIADPDVKESSYSETPLAPLVSMVEDGITPMVERYPTSRVPMLLITSRNDHVVDPATNDQLASQWGGPVERILLDRSYHVATQDFDKELIFEAAVAFADKVTA</sequence>
<reference evidence="2" key="1">
    <citation type="submission" date="2020-05" db="EMBL/GenBank/DDBJ databases">
        <authorList>
            <person name="Chiriac C."/>
            <person name="Salcher M."/>
            <person name="Ghai R."/>
            <person name="Kavagutti S V."/>
        </authorList>
    </citation>
    <scope>NUCLEOTIDE SEQUENCE</scope>
</reference>
<protein>
    <submittedName>
        <fullName evidence="2">Unannotated protein</fullName>
    </submittedName>
</protein>
<dbReference type="InterPro" id="IPR012354">
    <property type="entry name" value="Esterase_lipase"/>
</dbReference>
<dbReference type="Pfam" id="PF12146">
    <property type="entry name" value="Hydrolase_4"/>
    <property type="match status" value="1"/>
</dbReference>
<evidence type="ECO:0000313" key="2">
    <source>
        <dbReference type="EMBL" id="CAB4568076.1"/>
    </source>
</evidence>
<evidence type="ECO:0000259" key="1">
    <source>
        <dbReference type="Pfam" id="PF12146"/>
    </source>
</evidence>
<organism evidence="2">
    <name type="scientific">freshwater metagenome</name>
    <dbReference type="NCBI Taxonomy" id="449393"/>
    <lineage>
        <taxon>unclassified sequences</taxon>
        <taxon>metagenomes</taxon>
        <taxon>ecological metagenomes</taxon>
    </lineage>
</organism>
<dbReference type="GO" id="GO:0052689">
    <property type="term" value="F:carboxylic ester hydrolase activity"/>
    <property type="evidence" value="ECO:0007669"/>
    <property type="project" value="InterPro"/>
</dbReference>
<dbReference type="SUPFAM" id="SSF53474">
    <property type="entry name" value="alpha/beta-Hydrolases"/>
    <property type="match status" value="1"/>
</dbReference>
<dbReference type="Gene3D" id="3.40.50.1820">
    <property type="entry name" value="alpha/beta hydrolase"/>
    <property type="match status" value="1"/>
</dbReference>
<dbReference type="EMBL" id="CAEZTS010000010">
    <property type="protein sequence ID" value="CAB4568076.1"/>
    <property type="molecule type" value="Genomic_DNA"/>
</dbReference>
<dbReference type="PANTHER" id="PTHR11614">
    <property type="entry name" value="PHOSPHOLIPASE-RELATED"/>
    <property type="match status" value="1"/>
</dbReference>
<dbReference type="PIRSF" id="PIRSF017388">
    <property type="entry name" value="Esterase_lipase"/>
    <property type="match status" value="1"/>
</dbReference>